<feature type="transmembrane region" description="Helical" evidence="5">
    <location>
        <begin position="69"/>
        <end position="87"/>
    </location>
</feature>
<reference evidence="8" key="1">
    <citation type="journal article" date="2019" name="Int. J. Syst. Evol. Microbiol.">
        <title>The Global Catalogue of Microorganisms (GCM) 10K type strain sequencing project: providing services to taxonomists for standard genome sequencing and annotation.</title>
        <authorList>
            <consortium name="The Broad Institute Genomics Platform"/>
            <consortium name="The Broad Institute Genome Sequencing Center for Infectious Disease"/>
            <person name="Wu L."/>
            <person name="Ma J."/>
        </authorList>
    </citation>
    <scope>NUCLEOTIDE SEQUENCE [LARGE SCALE GENOMIC DNA]</scope>
    <source>
        <strain evidence="8">DT72</strain>
    </source>
</reference>
<gene>
    <name evidence="7" type="ORF">ACFSJG_09295</name>
</gene>
<dbReference type="InterPro" id="IPR009908">
    <property type="entry name" value="Methylamine_util_MauE"/>
</dbReference>
<proteinExistence type="predicted"/>
<evidence type="ECO:0000256" key="2">
    <source>
        <dbReference type="ARBA" id="ARBA00022692"/>
    </source>
</evidence>
<protein>
    <submittedName>
        <fullName evidence="7">MauE/DoxX family redox-associated membrane protein</fullName>
    </submittedName>
</protein>
<dbReference type="Proteomes" id="UP001597286">
    <property type="component" value="Unassembled WGS sequence"/>
</dbReference>
<evidence type="ECO:0000313" key="7">
    <source>
        <dbReference type="EMBL" id="MFD1812405.1"/>
    </source>
</evidence>
<dbReference type="EMBL" id="JBHUFB010000009">
    <property type="protein sequence ID" value="MFD1812405.1"/>
    <property type="molecule type" value="Genomic_DNA"/>
</dbReference>
<keyword evidence="2 5" id="KW-0812">Transmembrane</keyword>
<accession>A0ABW4P1W4</accession>
<organism evidence="7 8">
    <name type="scientific">Rhodococcus gannanensis</name>
    <dbReference type="NCBI Taxonomy" id="1960308"/>
    <lineage>
        <taxon>Bacteria</taxon>
        <taxon>Bacillati</taxon>
        <taxon>Actinomycetota</taxon>
        <taxon>Actinomycetes</taxon>
        <taxon>Mycobacteriales</taxon>
        <taxon>Nocardiaceae</taxon>
        <taxon>Rhodococcus</taxon>
    </lineage>
</organism>
<evidence type="ECO:0000256" key="1">
    <source>
        <dbReference type="ARBA" id="ARBA00004141"/>
    </source>
</evidence>
<evidence type="ECO:0000313" key="8">
    <source>
        <dbReference type="Proteomes" id="UP001597286"/>
    </source>
</evidence>
<comment type="caution">
    <text evidence="7">The sequence shown here is derived from an EMBL/GenBank/DDBJ whole genome shotgun (WGS) entry which is preliminary data.</text>
</comment>
<dbReference type="RefSeq" id="WP_378484910.1">
    <property type="nucleotide sequence ID" value="NZ_JBHUFB010000009.1"/>
</dbReference>
<comment type="subcellular location">
    <subcellularLocation>
        <location evidence="1">Membrane</location>
        <topology evidence="1">Multi-pass membrane protein</topology>
    </subcellularLocation>
</comment>
<sequence length="212" mass="22074">MFWVVVASILGGTLLLAGVPKLGDRDGLLTVVKGYRLLPAPAERTVAATLPFVEVVIGVLLIAGLGGRWTAAAATVLFTGFLTGLTVNLARGRRDLDCGCFAFGTGHEVPQIGWFHAGRAGLFAVASAALTAVPAPDVTPVGRLVGVAGGLLLLLAVVVVAQIRAVVHLGRRPVDDYLTSASIRLRAADAVSKYDTPVIDLHNLPRQTGQVR</sequence>
<keyword evidence="8" id="KW-1185">Reference proteome</keyword>
<keyword evidence="4 5" id="KW-0472">Membrane</keyword>
<evidence type="ECO:0000256" key="5">
    <source>
        <dbReference type="SAM" id="Phobius"/>
    </source>
</evidence>
<evidence type="ECO:0000259" key="6">
    <source>
        <dbReference type="Pfam" id="PF07291"/>
    </source>
</evidence>
<dbReference type="Pfam" id="PF07291">
    <property type="entry name" value="MauE"/>
    <property type="match status" value="1"/>
</dbReference>
<name>A0ABW4P1W4_9NOCA</name>
<feature type="transmembrane region" description="Helical" evidence="5">
    <location>
        <begin position="144"/>
        <end position="163"/>
    </location>
</feature>
<keyword evidence="3 5" id="KW-1133">Transmembrane helix</keyword>
<evidence type="ECO:0000256" key="4">
    <source>
        <dbReference type="ARBA" id="ARBA00023136"/>
    </source>
</evidence>
<evidence type="ECO:0000256" key="3">
    <source>
        <dbReference type="ARBA" id="ARBA00022989"/>
    </source>
</evidence>
<feature type="domain" description="Methylamine utilisation protein MauE" evidence="6">
    <location>
        <begin position="3"/>
        <end position="130"/>
    </location>
</feature>